<keyword evidence="4" id="KW-0521">NADP</keyword>
<feature type="domain" description="Pyridine nucleotide-disulphide oxidoreductase dimerisation" evidence="12">
    <location>
        <begin position="363"/>
        <end position="476"/>
    </location>
</feature>
<feature type="disulfide bond" description="Redox-active" evidence="10">
    <location>
        <begin position="48"/>
        <end position="53"/>
    </location>
</feature>
<evidence type="ECO:0000313" key="15">
    <source>
        <dbReference type="Proteomes" id="UP000568050"/>
    </source>
</evidence>
<gene>
    <name evidence="14" type="ORF">FHX50_001684</name>
</gene>
<dbReference type="SUPFAM" id="SSF55424">
    <property type="entry name" value="FAD/NAD-linked reductases, dimerisation (C-terminal) domain"/>
    <property type="match status" value="1"/>
</dbReference>
<dbReference type="Gene3D" id="3.50.50.60">
    <property type="entry name" value="FAD/NAD(P)-binding domain"/>
    <property type="match status" value="2"/>
</dbReference>
<keyword evidence="9" id="KW-0520">NAD</keyword>
<dbReference type="InterPro" id="IPR004099">
    <property type="entry name" value="Pyr_nucl-diS_OxRdtase_dimer"/>
</dbReference>
<name>A0A839QX18_9MICO</name>
<evidence type="ECO:0000256" key="4">
    <source>
        <dbReference type="ARBA" id="ARBA00022857"/>
    </source>
</evidence>
<dbReference type="PRINTS" id="PR00411">
    <property type="entry name" value="PNDRDTASEI"/>
</dbReference>
<evidence type="ECO:0000256" key="8">
    <source>
        <dbReference type="PIRSR" id="PIRSR000350-2"/>
    </source>
</evidence>
<keyword evidence="5 11" id="KW-0560">Oxidoreductase</keyword>
<dbReference type="InterPro" id="IPR023753">
    <property type="entry name" value="FAD/NAD-binding_dom"/>
</dbReference>
<dbReference type="GO" id="GO:0050627">
    <property type="term" value="F:mycothione reductase [NAD(P)H] activity"/>
    <property type="evidence" value="ECO:0007669"/>
    <property type="project" value="UniProtKB-EC"/>
</dbReference>
<evidence type="ECO:0000259" key="13">
    <source>
        <dbReference type="Pfam" id="PF07992"/>
    </source>
</evidence>
<comment type="caution">
    <text evidence="14">The sequence shown here is derived from an EMBL/GenBank/DDBJ whole genome shotgun (WGS) entry which is preliminary data.</text>
</comment>
<dbReference type="Pfam" id="PF07992">
    <property type="entry name" value="Pyr_redox_2"/>
    <property type="match status" value="1"/>
</dbReference>
<evidence type="ECO:0000256" key="3">
    <source>
        <dbReference type="ARBA" id="ARBA00022827"/>
    </source>
</evidence>
<evidence type="ECO:0000256" key="6">
    <source>
        <dbReference type="ARBA" id="ARBA00023157"/>
    </source>
</evidence>
<dbReference type="AlphaFoldDB" id="A0A839QX18"/>
<feature type="active site" description="Proton acceptor" evidence="8">
    <location>
        <position position="466"/>
    </location>
</feature>
<feature type="binding site" evidence="9">
    <location>
        <begin position="190"/>
        <end position="197"/>
    </location>
    <ligand>
        <name>NAD(+)</name>
        <dbReference type="ChEBI" id="CHEBI:57540"/>
    </ligand>
</feature>
<dbReference type="PRINTS" id="PR00368">
    <property type="entry name" value="FADPNR"/>
</dbReference>
<feature type="binding site" evidence="9">
    <location>
        <position position="280"/>
    </location>
    <ligand>
        <name>NAD(+)</name>
        <dbReference type="ChEBI" id="CHEBI:57540"/>
    </ligand>
</feature>
<dbReference type="NCBIfam" id="NF005884">
    <property type="entry name" value="PRK07846.1"/>
    <property type="match status" value="1"/>
</dbReference>
<dbReference type="PIRSF" id="PIRSF000350">
    <property type="entry name" value="Mercury_reductase_MerA"/>
    <property type="match status" value="1"/>
</dbReference>
<keyword evidence="6" id="KW-1015">Disulfide bond</keyword>
<accession>A0A839QX18</accession>
<comment type="cofactor">
    <cofactor evidence="9">
        <name>FAD</name>
        <dbReference type="ChEBI" id="CHEBI:57692"/>
    </cofactor>
    <text evidence="9">Binds 1 FAD per subunit.</text>
</comment>
<keyword evidence="3 9" id="KW-0274">FAD</keyword>
<dbReference type="InterPro" id="IPR012999">
    <property type="entry name" value="Pyr_OxRdtase_I_AS"/>
</dbReference>
<organism evidence="14 15">
    <name type="scientific">Helcobacillus massiliensis</name>
    <dbReference type="NCBI Taxonomy" id="521392"/>
    <lineage>
        <taxon>Bacteria</taxon>
        <taxon>Bacillati</taxon>
        <taxon>Actinomycetota</taxon>
        <taxon>Actinomycetes</taxon>
        <taxon>Micrococcales</taxon>
        <taxon>Dermabacteraceae</taxon>
        <taxon>Helcobacillus</taxon>
    </lineage>
</organism>
<dbReference type="InterPro" id="IPR001100">
    <property type="entry name" value="Pyr_nuc-diS_OxRdtase"/>
</dbReference>
<evidence type="ECO:0000256" key="11">
    <source>
        <dbReference type="RuleBase" id="RU003691"/>
    </source>
</evidence>
<reference evidence="14 15" key="1">
    <citation type="submission" date="2020-08" db="EMBL/GenBank/DDBJ databases">
        <title>Sequencing the genomes of 1000 actinobacteria strains.</title>
        <authorList>
            <person name="Klenk H.-P."/>
        </authorList>
    </citation>
    <scope>NUCLEOTIDE SEQUENCE [LARGE SCALE GENOMIC DNA]</scope>
    <source>
        <strain evidence="14 15">DSM 23040</strain>
    </source>
</reference>
<feature type="binding site" evidence="9">
    <location>
        <position position="327"/>
    </location>
    <ligand>
        <name>FAD</name>
        <dbReference type="ChEBI" id="CHEBI:57692"/>
    </ligand>
</feature>
<evidence type="ECO:0000313" key="14">
    <source>
        <dbReference type="EMBL" id="MBB3023389.1"/>
    </source>
</evidence>
<evidence type="ECO:0000256" key="2">
    <source>
        <dbReference type="ARBA" id="ARBA00022630"/>
    </source>
</evidence>
<keyword evidence="7 11" id="KW-0676">Redox-active center</keyword>
<dbReference type="PANTHER" id="PTHR43014:SF2">
    <property type="entry name" value="MERCURIC REDUCTASE"/>
    <property type="match status" value="1"/>
</dbReference>
<evidence type="ECO:0000256" key="1">
    <source>
        <dbReference type="ARBA" id="ARBA00007532"/>
    </source>
</evidence>
<evidence type="ECO:0000256" key="7">
    <source>
        <dbReference type="ARBA" id="ARBA00023284"/>
    </source>
</evidence>
<dbReference type="SUPFAM" id="SSF51905">
    <property type="entry name" value="FAD/NAD(P)-binding domain"/>
    <property type="match status" value="1"/>
</dbReference>
<dbReference type="PANTHER" id="PTHR43014">
    <property type="entry name" value="MERCURIC REDUCTASE"/>
    <property type="match status" value="1"/>
</dbReference>
<feature type="domain" description="FAD/NAD(P)-binding" evidence="13">
    <location>
        <begin position="23"/>
        <end position="339"/>
    </location>
</feature>
<dbReference type="Proteomes" id="UP000568050">
    <property type="component" value="Unassembled WGS sequence"/>
</dbReference>
<evidence type="ECO:0000259" key="12">
    <source>
        <dbReference type="Pfam" id="PF02852"/>
    </source>
</evidence>
<dbReference type="GO" id="GO:0003955">
    <property type="term" value="F:NAD(P)H dehydrogenase (quinone) activity"/>
    <property type="evidence" value="ECO:0007669"/>
    <property type="project" value="TreeGrafter"/>
</dbReference>
<keyword evidence="2 11" id="KW-0285">Flavoprotein</keyword>
<sequence length="485" mass="52673">MTSAAEHVDILLIGSGSGNSFPGPEFANRTIAFVDRGVSPRRVFGGTCLNVGCIPTKMFVHTADVASAPEEAPKLGVDLPDSAVDFPAVRDRVFGRIDAISCGGQEYRADHEDNENLTLVRGTARFTGPKAVTVDLNDGGQRAFTADTVIIGAGSRPMIPDVPGLRDLDPLTSDTIMRIEQLPESIAVLGTGVIALEFAHILRSFGVEVHLIARSDLVLRSYDCDIAERITEVSRERCTLHTNTSITAARREADGSVHLTLDEDGESTQLQVGDILVATGRVPNSDLLDARAGGLGVDENGVITVDAFQRVLDPQGRVLEGVWSFGDVSSPVQLKHVANHQQRTMRHNILHPDDLRRADEMPVPAAVFTHPQIATVGMTEQQARDWSERSGREIRVAVQKFSDIAYGWAMENEGDFLKLIVDAASTEVLGAHIIGPQAPTLIQQFIQAMSLGITARDMARHQYWIHPAMPELVENALLQTFSEDD</sequence>
<dbReference type="InterPro" id="IPR036188">
    <property type="entry name" value="FAD/NAD-bd_sf"/>
</dbReference>
<dbReference type="EC" id="1.8.1.15" evidence="14"/>
<dbReference type="InterPro" id="IPR016156">
    <property type="entry name" value="FAD/NAD-linked_Rdtase_dimer_sf"/>
</dbReference>
<keyword evidence="15" id="KW-1185">Reference proteome</keyword>
<dbReference type="Gene3D" id="3.30.390.30">
    <property type="match status" value="1"/>
</dbReference>
<evidence type="ECO:0000256" key="9">
    <source>
        <dbReference type="PIRSR" id="PIRSR000350-3"/>
    </source>
</evidence>
<dbReference type="PROSITE" id="PS00076">
    <property type="entry name" value="PYRIDINE_REDOX_1"/>
    <property type="match status" value="1"/>
</dbReference>
<dbReference type="Pfam" id="PF02852">
    <property type="entry name" value="Pyr_redox_dim"/>
    <property type="match status" value="1"/>
</dbReference>
<evidence type="ECO:0000256" key="5">
    <source>
        <dbReference type="ARBA" id="ARBA00023002"/>
    </source>
</evidence>
<comment type="similarity">
    <text evidence="1 11">Belongs to the class-I pyridine nucleotide-disulfide oxidoreductase family.</text>
</comment>
<dbReference type="RefSeq" id="WP_183376541.1">
    <property type="nucleotide sequence ID" value="NZ_CBCSFZ010000004.1"/>
</dbReference>
<dbReference type="GO" id="GO:0050660">
    <property type="term" value="F:flavin adenine dinucleotide binding"/>
    <property type="evidence" value="ECO:0007669"/>
    <property type="project" value="TreeGrafter"/>
</dbReference>
<feature type="binding site" evidence="9">
    <location>
        <position position="57"/>
    </location>
    <ligand>
        <name>FAD</name>
        <dbReference type="ChEBI" id="CHEBI:57692"/>
    </ligand>
</feature>
<evidence type="ECO:0000256" key="10">
    <source>
        <dbReference type="PIRSR" id="PIRSR000350-4"/>
    </source>
</evidence>
<dbReference type="EMBL" id="JACHWP010000005">
    <property type="protein sequence ID" value="MBB3023389.1"/>
    <property type="molecule type" value="Genomic_DNA"/>
</dbReference>
<keyword evidence="9" id="KW-0547">Nucleotide-binding</keyword>
<proteinExistence type="inferred from homology"/>
<protein>
    <submittedName>
        <fullName evidence="14">Mycothione reductase</fullName>
        <ecNumber evidence="14">1.8.1.15</ecNumber>
    </submittedName>
</protein>